<dbReference type="Proteomes" id="UP001207468">
    <property type="component" value="Unassembled WGS sequence"/>
</dbReference>
<evidence type="ECO:0000313" key="2">
    <source>
        <dbReference type="Proteomes" id="UP001207468"/>
    </source>
</evidence>
<comment type="caution">
    <text evidence="1">The sequence shown here is derived from an EMBL/GenBank/DDBJ whole genome shotgun (WGS) entry which is preliminary data.</text>
</comment>
<reference evidence="1" key="1">
    <citation type="submission" date="2021-03" db="EMBL/GenBank/DDBJ databases">
        <title>Evolutionary priming and transition to the ectomycorrhizal habit in an iconic lineage of mushroom-forming fungi: is preadaptation a requirement?</title>
        <authorList>
            <consortium name="DOE Joint Genome Institute"/>
            <person name="Looney B.P."/>
            <person name="Miyauchi S."/>
            <person name="Morin E."/>
            <person name="Drula E."/>
            <person name="Courty P.E."/>
            <person name="Chicoki N."/>
            <person name="Fauchery L."/>
            <person name="Kohler A."/>
            <person name="Kuo A."/>
            <person name="LaButti K."/>
            <person name="Pangilinan J."/>
            <person name="Lipzen A."/>
            <person name="Riley R."/>
            <person name="Andreopoulos W."/>
            <person name="He G."/>
            <person name="Johnson J."/>
            <person name="Barry K.W."/>
            <person name="Grigoriev I.V."/>
            <person name="Nagy L."/>
            <person name="Hibbett D."/>
            <person name="Henrissat B."/>
            <person name="Matheny P.B."/>
            <person name="Labbe J."/>
            <person name="Martin A.F."/>
        </authorList>
    </citation>
    <scope>NUCLEOTIDE SEQUENCE</scope>
    <source>
        <strain evidence="1">BPL698</strain>
    </source>
</reference>
<evidence type="ECO:0000313" key="1">
    <source>
        <dbReference type="EMBL" id="KAI9452504.1"/>
    </source>
</evidence>
<keyword evidence="2" id="KW-1185">Reference proteome</keyword>
<protein>
    <submittedName>
        <fullName evidence="1">Uncharacterized protein</fullName>
    </submittedName>
</protein>
<sequence length="80" mass="9148">RFLPRAHFSCVELCSILSYSLLSPSHARSSHVAVTWCITGACARAFVRFSFSFLFSFYLTPISDRRMRGRRIRTGNPDDT</sequence>
<dbReference type="EMBL" id="JAGFNK010000334">
    <property type="protein sequence ID" value="KAI9452504.1"/>
    <property type="molecule type" value="Genomic_DNA"/>
</dbReference>
<gene>
    <name evidence="1" type="ORF">F5148DRAFT_1235908</name>
</gene>
<organism evidence="1 2">
    <name type="scientific">Russula earlei</name>
    <dbReference type="NCBI Taxonomy" id="71964"/>
    <lineage>
        <taxon>Eukaryota</taxon>
        <taxon>Fungi</taxon>
        <taxon>Dikarya</taxon>
        <taxon>Basidiomycota</taxon>
        <taxon>Agaricomycotina</taxon>
        <taxon>Agaricomycetes</taxon>
        <taxon>Russulales</taxon>
        <taxon>Russulaceae</taxon>
        <taxon>Russula</taxon>
    </lineage>
</organism>
<name>A0ACC0TX79_9AGAM</name>
<proteinExistence type="predicted"/>
<accession>A0ACC0TX79</accession>
<feature type="non-terminal residue" evidence="1">
    <location>
        <position position="1"/>
    </location>
</feature>